<reference evidence="1 2" key="1">
    <citation type="journal article" date="2014" name="BMC Genomics">
        <title>Oil accumulation mechanisms of the oleaginous microalga Chlorella protothecoides revealed through its genome, transcriptomes, and proteomes.</title>
        <authorList>
            <person name="Gao C."/>
            <person name="Wang Y."/>
            <person name="Shen Y."/>
            <person name="Yan D."/>
            <person name="He X."/>
            <person name="Dai J."/>
            <person name="Wu Q."/>
        </authorList>
    </citation>
    <scope>NUCLEOTIDE SEQUENCE [LARGE SCALE GENOMIC DNA]</scope>
    <source>
        <strain evidence="1 2">0710</strain>
    </source>
</reference>
<dbReference type="RefSeq" id="XP_011399782.1">
    <property type="nucleotide sequence ID" value="XM_011401480.1"/>
</dbReference>
<proteinExistence type="predicted"/>
<evidence type="ECO:0000313" key="1">
    <source>
        <dbReference type="EMBL" id="KFM26834.1"/>
    </source>
</evidence>
<keyword evidence="2" id="KW-1185">Reference proteome</keyword>
<dbReference type="AlphaFoldDB" id="A0A087SM80"/>
<dbReference type="GeneID" id="23612157"/>
<dbReference type="EMBL" id="KL662135">
    <property type="protein sequence ID" value="KFM26834.1"/>
    <property type="molecule type" value="Genomic_DNA"/>
</dbReference>
<dbReference type="Proteomes" id="UP000028924">
    <property type="component" value="Unassembled WGS sequence"/>
</dbReference>
<evidence type="ECO:0000313" key="2">
    <source>
        <dbReference type="Proteomes" id="UP000028924"/>
    </source>
</evidence>
<gene>
    <name evidence="1" type="ORF">F751_0766</name>
</gene>
<protein>
    <submittedName>
        <fullName evidence="1">Uncharacterized protein</fullName>
    </submittedName>
</protein>
<accession>A0A087SM80</accession>
<name>A0A087SM80_AUXPR</name>
<organism evidence="1 2">
    <name type="scientific">Auxenochlorella protothecoides</name>
    <name type="common">Green microalga</name>
    <name type="synonym">Chlorella protothecoides</name>
    <dbReference type="NCBI Taxonomy" id="3075"/>
    <lineage>
        <taxon>Eukaryota</taxon>
        <taxon>Viridiplantae</taxon>
        <taxon>Chlorophyta</taxon>
        <taxon>core chlorophytes</taxon>
        <taxon>Trebouxiophyceae</taxon>
        <taxon>Chlorellales</taxon>
        <taxon>Chlorellaceae</taxon>
        <taxon>Auxenochlorella</taxon>
    </lineage>
</organism>
<sequence length="255" mass="27564">MPSLRTPSPLLHPTSHLLGGGEEHLQVGLQHLGVLHAQLRPDPLAQGVQLPVAFPALPGQLAQDLLGVLLEARHLGLDVGRVRQAPGVQQVVAPQLVGGLRPRQQRGVVLELCQRVVHGCLRGCWLDARRGSWPANRVAGTHCHPTPCGSPRPPQWESTGPRIPAIAKSWLPRFLPHASTHHAQLQDVQHSTLLAAGLVHVHCQPLLLELQLGHGAVDHHGARHLRGWRDIALITCCRGPKGWSSTTRPSSTPKA</sequence>
<dbReference type="KEGG" id="apro:F751_0766"/>